<evidence type="ECO:0000313" key="2">
    <source>
        <dbReference type="Proteomes" id="UP001162836"/>
    </source>
</evidence>
<proteinExistence type="predicted"/>
<keyword evidence="2" id="KW-1185">Reference proteome</keyword>
<organism evidence="1 2">
    <name type="scientific">Neobacillus sedimentimangrovi</name>
    <dbReference type="NCBI Taxonomy" id="2699460"/>
    <lineage>
        <taxon>Bacteria</taxon>
        <taxon>Bacillati</taxon>
        <taxon>Bacillota</taxon>
        <taxon>Bacilli</taxon>
        <taxon>Bacillales</taxon>
        <taxon>Bacillaceae</taxon>
        <taxon>Neobacillus</taxon>
    </lineage>
</organism>
<sequence>MSEALVIPKVVGDILPAFKAENDLIVESAPVFDGVKLEAKPLYAMTSISLELLESSGIV</sequence>
<name>A0ABS8QGB7_9BACI</name>
<dbReference type="SUPFAM" id="SSF56563">
    <property type="entry name" value="Major capsid protein gp5"/>
    <property type="match status" value="1"/>
</dbReference>
<gene>
    <name evidence="1" type="ORF">LRS37_02955</name>
</gene>
<evidence type="ECO:0000313" key="1">
    <source>
        <dbReference type="EMBL" id="MCD4837856.1"/>
    </source>
</evidence>
<dbReference type="Proteomes" id="UP001162836">
    <property type="component" value="Unassembled WGS sequence"/>
</dbReference>
<protein>
    <submittedName>
        <fullName evidence="1">Uncharacterized protein</fullName>
    </submittedName>
</protein>
<dbReference type="EMBL" id="JAJODE010000005">
    <property type="protein sequence ID" value="MCD4837856.1"/>
    <property type="molecule type" value="Genomic_DNA"/>
</dbReference>
<comment type="caution">
    <text evidence="1">The sequence shown here is derived from an EMBL/GenBank/DDBJ whole genome shotgun (WGS) entry which is preliminary data.</text>
</comment>
<accession>A0ABS8QGB7</accession>
<reference evidence="1 2" key="1">
    <citation type="journal article" date="2023" name="Antonie Van Leeuwenhoek">
        <title>Unveiling the genomic potential of a novel thermostable glycoside hydrolases producing Neobacillus sedimentimangrovi UE25.</title>
        <authorList>
            <person name="Ejaz U."/>
            <person name="Saleem F."/>
            <person name="Rashid R."/>
            <person name="Hasan K.A."/>
            <person name="Syed M.N."/>
            <person name="Sohail M."/>
        </authorList>
    </citation>
    <scope>NUCLEOTIDE SEQUENCE [LARGE SCALE GENOMIC DNA]</scope>
    <source>
        <strain evidence="1 2">UE25</strain>
    </source>
</reference>